<keyword evidence="5" id="KW-1185">Reference proteome</keyword>
<evidence type="ECO:0000259" key="2">
    <source>
        <dbReference type="Pfam" id="PF00385"/>
    </source>
</evidence>
<dbReference type="Proteomes" id="UP000250235">
    <property type="component" value="Unassembled WGS sequence"/>
</dbReference>
<evidence type="ECO:0000259" key="3">
    <source>
        <dbReference type="Pfam" id="PF24626"/>
    </source>
</evidence>
<dbReference type="SUPFAM" id="SSF54160">
    <property type="entry name" value="Chromo domain-like"/>
    <property type="match status" value="1"/>
</dbReference>
<dbReference type="Gene3D" id="2.40.50.40">
    <property type="match status" value="1"/>
</dbReference>
<evidence type="ECO:0000256" key="1">
    <source>
        <dbReference type="SAM" id="MobiDB-lite"/>
    </source>
</evidence>
<dbReference type="PANTHER" id="PTHR46148">
    <property type="entry name" value="CHROMO DOMAIN-CONTAINING PROTEIN"/>
    <property type="match status" value="1"/>
</dbReference>
<sequence>MGHSGFCRKIGAVAYKLSLPPNSKIHPVFHVSCLKKAVGQNESSQPLPKGLETDLSTDFEPESVVAERYKQRGGEQVQQVLIHWKDRSVDEDTWEDVTTFINQFPGFSLEDKAVSKEAGIVRSESRTKNILGHKETRGPVGQEQRNKPTVNMVYTRRRKRAGGEQGVRI</sequence>
<dbReference type="AlphaFoldDB" id="A0A2Z7A2X1"/>
<dbReference type="InterPro" id="IPR023780">
    <property type="entry name" value="Chromo_domain"/>
</dbReference>
<feature type="region of interest" description="Disordered" evidence="1">
    <location>
        <begin position="134"/>
        <end position="169"/>
    </location>
</feature>
<evidence type="ECO:0000313" key="4">
    <source>
        <dbReference type="EMBL" id="KZV15621.1"/>
    </source>
</evidence>
<dbReference type="Pfam" id="PF24626">
    <property type="entry name" value="SH3_Tf2-1"/>
    <property type="match status" value="1"/>
</dbReference>
<name>A0A2Z7A2X1_9LAMI</name>
<feature type="domain" description="Chromo" evidence="2">
    <location>
        <begin position="59"/>
        <end position="97"/>
    </location>
</feature>
<dbReference type="Pfam" id="PF00385">
    <property type="entry name" value="Chromo"/>
    <property type="match status" value="1"/>
</dbReference>
<evidence type="ECO:0000313" key="5">
    <source>
        <dbReference type="Proteomes" id="UP000250235"/>
    </source>
</evidence>
<protein>
    <submittedName>
        <fullName evidence="4">Uncharacterized protein</fullName>
    </submittedName>
</protein>
<dbReference type="PANTHER" id="PTHR46148:SF54">
    <property type="entry name" value="RETROTRANSPOSON-LIKE PROTEIN"/>
    <property type="match status" value="1"/>
</dbReference>
<proteinExistence type="predicted"/>
<organism evidence="4 5">
    <name type="scientific">Dorcoceras hygrometricum</name>
    <dbReference type="NCBI Taxonomy" id="472368"/>
    <lineage>
        <taxon>Eukaryota</taxon>
        <taxon>Viridiplantae</taxon>
        <taxon>Streptophyta</taxon>
        <taxon>Embryophyta</taxon>
        <taxon>Tracheophyta</taxon>
        <taxon>Spermatophyta</taxon>
        <taxon>Magnoliopsida</taxon>
        <taxon>eudicotyledons</taxon>
        <taxon>Gunneridae</taxon>
        <taxon>Pentapetalae</taxon>
        <taxon>asterids</taxon>
        <taxon>lamiids</taxon>
        <taxon>Lamiales</taxon>
        <taxon>Gesneriaceae</taxon>
        <taxon>Didymocarpoideae</taxon>
        <taxon>Trichosporeae</taxon>
        <taxon>Loxocarpinae</taxon>
        <taxon>Dorcoceras</taxon>
    </lineage>
</organism>
<gene>
    <name evidence="4" type="ORF">F511_39990</name>
</gene>
<accession>A0A2Z7A2X1</accession>
<dbReference type="EMBL" id="KV019696">
    <property type="protein sequence ID" value="KZV15621.1"/>
    <property type="molecule type" value="Genomic_DNA"/>
</dbReference>
<dbReference type="OrthoDB" id="5554229at2759"/>
<reference evidence="4 5" key="1">
    <citation type="journal article" date="2015" name="Proc. Natl. Acad. Sci. U.S.A.">
        <title>The resurrection genome of Boea hygrometrica: A blueprint for survival of dehydration.</title>
        <authorList>
            <person name="Xiao L."/>
            <person name="Yang G."/>
            <person name="Zhang L."/>
            <person name="Yang X."/>
            <person name="Zhao S."/>
            <person name="Ji Z."/>
            <person name="Zhou Q."/>
            <person name="Hu M."/>
            <person name="Wang Y."/>
            <person name="Chen M."/>
            <person name="Xu Y."/>
            <person name="Jin H."/>
            <person name="Xiao X."/>
            <person name="Hu G."/>
            <person name="Bao F."/>
            <person name="Hu Y."/>
            <person name="Wan P."/>
            <person name="Li L."/>
            <person name="Deng X."/>
            <person name="Kuang T."/>
            <person name="Xiang C."/>
            <person name="Zhu J.K."/>
            <person name="Oliver M.J."/>
            <person name="He Y."/>
        </authorList>
    </citation>
    <scope>NUCLEOTIDE SEQUENCE [LARGE SCALE GENOMIC DNA]</scope>
    <source>
        <strain evidence="5">cv. XS01</strain>
    </source>
</reference>
<dbReference type="InterPro" id="IPR056924">
    <property type="entry name" value="SH3_Tf2-1"/>
</dbReference>
<dbReference type="InterPro" id="IPR016197">
    <property type="entry name" value="Chromo-like_dom_sf"/>
</dbReference>
<feature type="domain" description="Tf2-1-like SH3-like" evidence="3">
    <location>
        <begin position="8"/>
        <end position="37"/>
    </location>
</feature>